<sequence length="158" mass="17770">MAKIIDKMKNIFSDDDDLDYDEYEGDEYEDDDVEEEEEVEETEDYNALPSNPKIGKVIDYPAGGHMKVVIYAPKIYDEATQIADALKQRKTVVVNLDGVSSPQVKKSIFDFLNGAVYVLDGDIQKVAGSIFILAPNNVDIDASVKKELESRALFPWQK</sequence>
<dbReference type="InterPro" id="IPR038594">
    <property type="entry name" value="SepF-like_sf"/>
</dbReference>
<accession>B6FYW1</accession>
<feature type="region of interest" description="Disordered" evidence="6">
    <location>
        <begin position="15"/>
        <end position="50"/>
    </location>
</feature>
<organism evidence="7 8">
    <name type="scientific">Peptacetobacter hiranonis (strain DSM 13275 / JCM 10541 / KCTC 15199 / TO-931)</name>
    <name type="common">Clostridium hiranonis</name>
    <dbReference type="NCBI Taxonomy" id="500633"/>
    <lineage>
        <taxon>Bacteria</taxon>
        <taxon>Bacillati</taxon>
        <taxon>Bacillota</taxon>
        <taxon>Clostridia</taxon>
        <taxon>Peptostreptococcales</taxon>
        <taxon>Peptostreptococcaceae</taxon>
        <taxon>Peptacetobacter</taxon>
    </lineage>
</organism>
<dbReference type="GO" id="GO:0005737">
    <property type="term" value="C:cytoplasm"/>
    <property type="evidence" value="ECO:0007669"/>
    <property type="project" value="UniProtKB-SubCell"/>
</dbReference>
<keyword evidence="3 5" id="KW-0131">Cell cycle</keyword>
<comment type="function">
    <text evidence="4 5">Cell division protein that is part of the divisome complex and is recruited early to the Z-ring. Probably stimulates Z-ring formation, perhaps through the cross-linking of FtsZ protofilaments. Its function overlaps with FtsA.</text>
</comment>
<evidence type="ECO:0000313" key="7">
    <source>
        <dbReference type="EMBL" id="EEA85342.1"/>
    </source>
</evidence>
<keyword evidence="8" id="KW-1185">Reference proteome</keyword>
<reference evidence="7 8" key="1">
    <citation type="submission" date="2008-09" db="EMBL/GenBank/DDBJ databases">
        <authorList>
            <person name="Fulton L."/>
            <person name="Clifton S."/>
            <person name="Fulton B."/>
            <person name="Xu J."/>
            <person name="Minx P."/>
            <person name="Pepin K.H."/>
            <person name="Johnson M."/>
            <person name="Thiruvilangam P."/>
            <person name="Bhonagiri V."/>
            <person name="Nash W.E."/>
            <person name="Mardis E.R."/>
            <person name="Wilson R.K."/>
        </authorList>
    </citation>
    <scope>NUCLEOTIDE SEQUENCE [LARGE SCALE GENOMIC DNA]</scope>
    <source>
        <strain evidence="7 8">DSM 13275</strain>
    </source>
</reference>
<dbReference type="RefSeq" id="WP_006439982.1">
    <property type="nucleotide sequence ID" value="NZ_DS995356.1"/>
</dbReference>
<evidence type="ECO:0000256" key="6">
    <source>
        <dbReference type="SAM" id="MobiDB-lite"/>
    </source>
</evidence>
<dbReference type="Proteomes" id="UP000003178">
    <property type="component" value="Unassembled WGS sequence"/>
</dbReference>
<comment type="subunit">
    <text evidence="5">Homodimer. Interacts with FtsZ.</text>
</comment>
<keyword evidence="1 5" id="KW-0132">Cell division</keyword>
<proteinExistence type="inferred from homology"/>
<dbReference type="STRING" id="500633.CLOHIR_01065"/>
<evidence type="ECO:0000313" key="8">
    <source>
        <dbReference type="Proteomes" id="UP000003178"/>
    </source>
</evidence>
<comment type="subcellular location">
    <subcellularLocation>
        <location evidence="5">Cytoplasm</location>
    </subcellularLocation>
    <text evidence="5">Localizes to the division site, in a FtsZ-dependent manner.</text>
</comment>
<evidence type="ECO:0000256" key="3">
    <source>
        <dbReference type="ARBA" id="ARBA00023306"/>
    </source>
</evidence>
<dbReference type="AlphaFoldDB" id="B6FYW1"/>
<dbReference type="EMBL" id="ABWP01000045">
    <property type="protein sequence ID" value="EEA85342.1"/>
    <property type="molecule type" value="Genomic_DNA"/>
</dbReference>
<dbReference type="eggNOG" id="COG1799">
    <property type="taxonomic scope" value="Bacteria"/>
</dbReference>
<comment type="caution">
    <text evidence="7">The sequence shown here is derived from an EMBL/GenBank/DDBJ whole genome shotgun (WGS) entry which is preliminary data.</text>
</comment>
<keyword evidence="5" id="KW-0963">Cytoplasm</keyword>
<dbReference type="GO" id="GO:0000917">
    <property type="term" value="P:division septum assembly"/>
    <property type="evidence" value="ECO:0007669"/>
    <property type="project" value="UniProtKB-KW"/>
</dbReference>
<evidence type="ECO:0000256" key="5">
    <source>
        <dbReference type="HAMAP-Rule" id="MF_01197"/>
    </source>
</evidence>
<dbReference type="InterPro" id="IPR007561">
    <property type="entry name" value="Cell_div_SepF/SepF-rel"/>
</dbReference>
<gene>
    <name evidence="5" type="primary">sepF</name>
    <name evidence="7" type="ORF">CLOHIR_01065</name>
</gene>
<feature type="compositionally biased region" description="Acidic residues" evidence="6">
    <location>
        <begin position="15"/>
        <end position="44"/>
    </location>
</feature>
<dbReference type="Pfam" id="PF04472">
    <property type="entry name" value="SepF"/>
    <property type="match status" value="1"/>
</dbReference>
<dbReference type="HAMAP" id="MF_01197">
    <property type="entry name" value="SepF"/>
    <property type="match status" value="1"/>
</dbReference>
<comment type="similarity">
    <text evidence="5">Belongs to the SepF family.</text>
</comment>
<dbReference type="PANTHER" id="PTHR35798:SF1">
    <property type="entry name" value="CELL DIVISION PROTEIN SEPF"/>
    <property type="match status" value="1"/>
</dbReference>
<reference evidence="7 8" key="2">
    <citation type="submission" date="2008-10" db="EMBL/GenBank/DDBJ databases">
        <title>Draft genome sequence of Clostridium hiranonis (DSM 13275).</title>
        <authorList>
            <person name="Sudarsanam P."/>
            <person name="Ley R."/>
            <person name="Guruge J."/>
            <person name="Turnbaugh P.J."/>
            <person name="Mahowald M."/>
            <person name="Liep D."/>
            <person name="Gordon J."/>
        </authorList>
    </citation>
    <scope>NUCLEOTIDE SEQUENCE [LARGE SCALE GENOMIC DNA]</scope>
    <source>
        <strain evidence="7 8">DSM 13275</strain>
    </source>
</reference>
<protein>
    <recommendedName>
        <fullName evidence="5">Cell division protein SepF</fullName>
    </recommendedName>
</protein>
<evidence type="ECO:0000256" key="4">
    <source>
        <dbReference type="ARBA" id="ARBA00044936"/>
    </source>
</evidence>
<dbReference type="PANTHER" id="PTHR35798">
    <property type="entry name" value="CELL DIVISION PROTEIN SEPF"/>
    <property type="match status" value="1"/>
</dbReference>
<name>B6FYW1_PEPHT</name>
<dbReference type="InterPro" id="IPR023052">
    <property type="entry name" value="Cell_div_SepF"/>
</dbReference>
<dbReference type="OrthoDB" id="9815206at2"/>
<dbReference type="Gene3D" id="3.30.110.150">
    <property type="entry name" value="SepF-like protein"/>
    <property type="match status" value="1"/>
</dbReference>
<evidence type="ECO:0000256" key="2">
    <source>
        <dbReference type="ARBA" id="ARBA00023210"/>
    </source>
</evidence>
<evidence type="ECO:0000256" key="1">
    <source>
        <dbReference type="ARBA" id="ARBA00022618"/>
    </source>
</evidence>
<dbReference type="GO" id="GO:0043093">
    <property type="term" value="P:FtsZ-dependent cytokinesis"/>
    <property type="evidence" value="ECO:0007669"/>
    <property type="project" value="UniProtKB-UniRule"/>
</dbReference>
<keyword evidence="2 5" id="KW-0717">Septation</keyword>
<dbReference type="HOGENOM" id="CLU_078499_4_0_9"/>